<evidence type="ECO:0000313" key="5">
    <source>
        <dbReference type="Proteomes" id="UP000295252"/>
    </source>
</evidence>
<dbReference type="NCBIfam" id="TIGR00756">
    <property type="entry name" value="PPR"/>
    <property type="match status" value="7"/>
</dbReference>
<proteinExistence type="inferred from homology"/>
<name>A0A068TQX6_COFCA</name>
<dbReference type="AlphaFoldDB" id="A0A068TQX6"/>
<dbReference type="STRING" id="49390.A0A068TQX6"/>
<dbReference type="PANTHER" id="PTHR47941">
    <property type="entry name" value="PENTATRICOPEPTIDE REPEAT-CONTAINING PROTEIN 3, MITOCHONDRIAL"/>
    <property type="match status" value="1"/>
</dbReference>
<dbReference type="PROSITE" id="PS51375">
    <property type="entry name" value="PPR"/>
    <property type="match status" value="9"/>
</dbReference>
<dbReference type="PhylomeDB" id="A0A068TQX6"/>
<dbReference type="InParanoid" id="A0A068TQX6"/>
<feature type="repeat" description="PPR" evidence="3">
    <location>
        <begin position="336"/>
        <end position="370"/>
    </location>
</feature>
<evidence type="ECO:0000256" key="1">
    <source>
        <dbReference type="ARBA" id="ARBA00007626"/>
    </source>
</evidence>
<dbReference type="Gramene" id="CDO98354">
    <property type="protein sequence ID" value="CDO98354"/>
    <property type="gene ID" value="GSCOC_T00022421001"/>
</dbReference>
<comment type="similarity">
    <text evidence="1">Belongs to the PPR family. P subfamily.</text>
</comment>
<sequence>MGMGHPLTSSQFPTNGEFRVLTRNRRMHLRFISSPKPPLNPVTLAASHSFFSTFSLQGQTDLPNHLNISFENHDNIDQTPTNQSYWTKHIHKLCTVDRDVDSALHLLSHICLRGYRLNALNVSSIIHAFCDANRYAQAHHQLLLFITSQPDLLDERTCNVLIARLLHAATPHATLGVIHHLINANPNFVPSLMNYNRLIHQVCRLLKPSEAHQLFWDMRKRGHLPSVVSYTSLIGGYCKIGDIDVANKLFDEMREAGVLPNTMTYSALIEGVFRKRDVERGKMLMGKLWEVMGNEEDKLVNNAAFGNVINSLCKEGLFHEVFKIAEEMPQAKGVLEEFAYGQMIESLCKYGRFNGAARIVYMMRKRGFTPGFLSYNSILHGLCLEGDCFRAYQLLEEGINFGYGPSEFTYKHLVEGLCREYDLVKAKEVLNIMLSNKEGKQKTRIFNIYLRAVCTMHNPTELLNGLVSMLQEQCQPDVITLNTVVNGLCKTGRVAEASKVLKDMMAGKFCAPDVITFTTIISGLLEVGNAQEALHLFRSEMPGNGVRPVVLTYNALIRGLFNLGRVDEAMEIFNSMVAGGAVADCTTYTVIIQGFFNSERTEDAKRFWDEIVWPSKVHDNYVYSALLRGLCDSGKFDEACDFLYELVDCGAVLNHVNYNILIDYACKLGLKKGAYQILGEMRKNGVAPDPVTWRLLDKLHSNGRNQYGEDSTTDYGDHVPEFNS</sequence>
<dbReference type="InterPro" id="IPR011990">
    <property type="entry name" value="TPR-like_helical_dom_sf"/>
</dbReference>
<dbReference type="OMA" id="HALCDSN"/>
<evidence type="ECO:0008006" key="6">
    <source>
        <dbReference type="Google" id="ProtNLM"/>
    </source>
</evidence>
<keyword evidence="2" id="KW-0677">Repeat</keyword>
<feature type="repeat" description="PPR" evidence="3">
    <location>
        <begin position="191"/>
        <end position="225"/>
    </location>
</feature>
<feature type="repeat" description="PPR" evidence="3">
    <location>
        <begin position="371"/>
        <end position="405"/>
    </location>
</feature>
<dbReference type="Pfam" id="PF13041">
    <property type="entry name" value="PPR_2"/>
    <property type="match status" value="4"/>
</dbReference>
<evidence type="ECO:0000256" key="2">
    <source>
        <dbReference type="ARBA" id="ARBA00022737"/>
    </source>
</evidence>
<organism evidence="4 5">
    <name type="scientific">Coffea canephora</name>
    <name type="common">Robusta coffee</name>
    <dbReference type="NCBI Taxonomy" id="49390"/>
    <lineage>
        <taxon>Eukaryota</taxon>
        <taxon>Viridiplantae</taxon>
        <taxon>Streptophyta</taxon>
        <taxon>Embryophyta</taxon>
        <taxon>Tracheophyta</taxon>
        <taxon>Spermatophyta</taxon>
        <taxon>Magnoliopsida</taxon>
        <taxon>eudicotyledons</taxon>
        <taxon>Gunneridae</taxon>
        <taxon>Pentapetalae</taxon>
        <taxon>asterids</taxon>
        <taxon>lamiids</taxon>
        <taxon>Gentianales</taxon>
        <taxon>Rubiaceae</taxon>
        <taxon>Ixoroideae</taxon>
        <taxon>Gardenieae complex</taxon>
        <taxon>Bertiereae - Coffeeae clade</taxon>
        <taxon>Coffeeae</taxon>
        <taxon>Coffea</taxon>
    </lineage>
</organism>
<feature type="repeat" description="PPR" evidence="3">
    <location>
        <begin position="477"/>
        <end position="511"/>
    </location>
</feature>
<feature type="repeat" description="PPR" evidence="3">
    <location>
        <begin position="226"/>
        <end position="260"/>
    </location>
</feature>
<reference evidence="5" key="1">
    <citation type="journal article" date="2014" name="Science">
        <title>The coffee genome provides insight into the convergent evolution of caffeine biosynthesis.</title>
        <authorList>
            <person name="Denoeud F."/>
            <person name="Carretero-Paulet L."/>
            <person name="Dereeper A."/>
            <person name="Droc G."/>
            <person name="Guyot R."/>
            <person name="Pietrella M."/>
            <person name="Zheng C."/>
            <person name="Alberti A."/>
            <person name="Anthony F."/>
            <person name="Aprea G."/>
            <person name="Aury J.M."/>
            <person name="Bento P."/>
            <person name="Bernard M."/>
            <person name="Bocs S."/>
            <person name="Campa C."/>
            <person name="Cenci A."/>
            <person name="Combes M.C."/>
            <person name="Crouzillat D."/>
            <person name="Da Silva C."/>
            <person name="Daddiego L."/>
            <person name="De Bellis F."/>
            <person name="Dussert S."/>
            <person name="Garsmeur O."/>
            <person name="Gayraud T."/>
            <person name="Guignon V."/>
            <person name="Jahn K."/>
            <person name="Jamilloux V."/>
            <person name="Joet T."/>
            <person name="Labadie K."/>
            <person name="Lan T."/>
            <person name="Leclercq J."/>
            <person name="Lepelley M."/>
            <person name="Leroy T."/>
            <person name="Li L.T."/>
            <person name="Librado P."/>
            <person name="Lopez L."/>
            <person name="Munoz A."/>
            <person name="Noel B."/>
            <person name="Pallavicini A."/>
            <person name="Perrotta G."/>
            <person name="Poncet V."/>
            <person name="Pot D."/>
            <person name="Priyono X."/>
            <person name="Rigoreau M."/>
            <person name="Rouard M."/>
            <person name="Rozas J."/>
            <person name="Tranchant-Dubreuil C."/>
            <person name="VanBuren R."/>
            <person name="Zhang Q."/>
            <person name="Andrade A.C."/>
            <person name="Argout X."/>
            <person name="Bertrand B."/>
            <person name="de Kochko A."/>
            <person name="Graziosi G."/>
            <person name="Henry R.J."/>
            <person name="Jayarama X."/>
            <person name="Ming R."/>
            <person name="Nagai C."/>
            <person name="Rounsley S."/>
            <person name="Sankoff D."/>
            <person name="Giuliano G."/>
            <person name="Albert V.A."/>
            <person name="Wincker P."/>
            <person name="Lashermes P."/>
        </authorList>
    </citation>
    <scope>NUCLEOTIDE SEQUENCE [LARGE SCALE GENOMIC DNA]</scope>
    <source>
        <strain evidence="5">cv. DH200-94</strain>
    </source>
</reference>
<dbReference type="InterPro" id="IPR002885">
    <property type="entry name" value="PPR_rpt"/>
</dbReference>
<feature type="repeat" description="PPR" evidence="3">
    <location>
        <begin position="549"/>
        <end position="583"/>
    </location>
</feature>
<dbReference type="Proteomes" id="UP000295252">
    <property type="component" value="Chromosome VI"/>
</dbReference>
<dbReference type="Pfam" id="PF01535">
    <property type="entry name" value="PPR"/>
    <property type="match status" value="6"/>
</dbReference>
<evidence type="ECO:0000313" key="4">
    <source>
        <dbReference type="EMBL" id="CDO98354.1"/>
    </source>
</evidence>
<dbReference type="EMBL" id="HG739086">
    <property type="protein sequence ID" value="CDO98354.1"/>
    <property type="molecule type" value="Genomic_DNA"/>
</dbReference>
<keyword evidence="5" id="KW-1185">Reference proteome</keyword>
<feature type="repeat" description="PPR" evidence="3">
    <location>
        <begin position="619"/>
        <end position="653"/>
    </location>
</feature>
<dbReference type="Gene3D" id="1.25.40.10">
    <property type="entry name" value="Tetratricopeptide repeat domain"/>
    <property type="match status" value="6"/>
</dbReference>
<feature type="repeat" description="PPR" evidence="3">
    <location>
        <begin position="513"/>
        <end position="548"/>
    </location>
</feature>
<accession>A0A068TQX6</accession>
<protein>
    <recommendedName>
        <fullName evidence="6">Pentacotripeptide-repeat region of PRORP domain-containing protein</fullName>
    </recommendedName>
</protein>
<gene>
    <name evidence="4" type="ORF">GSCOC_T00022421001</name>
</gene>
<dbReference type="OrthoDB" id="185373at2759"/>
<feature type="repeat" description="PPR" evidence="3">
    <location>
        <begin position="654"/>
        <end position="688"/>
    </location>
</feature>
<evidence type="ECO:0000256" key="3">
    <source>
        <dbReference type="PROSITE-ProRule" id="PRU00708"/>
    </source>
</evidence>